<evidence type="ECO:0000256" key="4">
    <source>
        <dbReference type="ARBA" id="ARBA00022475"/>
    </source>
</evidence>
<keyword evidence="5" id="KW-0997">Cell inner membrane</keyword>
<keyword evidence="7" id="KW-0653">Protein transport</keyword>
<accession>A0A1D8AZM4</accession>
<feature type="domain" description="TonB C-terminal" evidence="11">
    <location>
        <begin position="128"/>
        <end position="218"/>
    </location>
</feature>
<dbReference type="SUPFAM" id="SSF74653">
    <property type="entry name" value="TolA/TonB C-terminal domain"/>
    <property type="match status" value="1"/>
</dbReference>
<keyword evidence="6 10" id="KW-0812">Transmembrane</keyword>
<evidence type="ECO:0000313" key="13">
    <source>
        <dbReference type="Proteomes" id="UP000095228"/>
    </source>
</evidence>
<comment type="similarity">
    <text evidence="2">Belongs to the TonB family.</text>
</comment>
<evidence type="ECO:0000256" key="7">
    <source>
        <dbReference type="ARBA" id="ARBA00022927"/>
    </source>
</evidence>
<dbReference type="Proteomes" id="UP000095228">
    <property type="component" value="Chromosome"/>
</dbReference>
<gene>
    <name evidence="12" type="ORF">Verru16b_03443</name>
</gene>
<reference evidence="12 13" key="1">
    <citation type="submission" date="2016-06" db="EMBL/GenBank/DDBJ databases">
        <title>Three novel species with peptidoglycan cell walls form the new genus Lacunisphaera gen. nov. in the family Opitutaceae of the verrucomicrobial subdivision 4.</title>
        <authorList>
            <person name="Rast P."/>
            <person name="Gloeckner I."/>
            <person name="Jogler M."/>
            <person name="Boedeker C."/>
            <person name="Jeske O."/>
            <person name="Wiegand S."/>
            <person name="Reinhardt R."/>
            <person name="Schumann P."/>
            <person name="Rohde M."/>
            <person name="Spring S."/>
            <person name="Gloeckner F.O."/>
            <person name="Jogler C."/>
        </authorList>
    </citation>
    <scope>NUCLEOTIDE SEQUENCE [LARGE SCALE GENOMIC DNA]</scope>
    <source>
        <strain evidence="12 13">IG16b</strain>
    </source>
</reference>
<keyword evidence="13" id="KW-1185">Reference proteome</keyword>
<dbReference type="NCBIfam" id="TIGR01352">
    <property type="entry name" value="tonB_Cterm"/>
    <property type="match status" value="1"/>
</dbReference>
<evidence type="ECO:0000256" key="9">
    <source>
        <dbReference type="ARBA" id="ARBA00023136"/>
    </source>
</evidence>
<dbReference type="KEGG" id="obg:Verru16b_03443"/>
<dbReference type="PANTHER" id="PTHR33446">
    <property type="entry name" value="PROTEIN TONB-RELATED"/>
    <property type="match status" value="1"/>
</dbReference>
<evidence type="ECO:0000313" key="12">
    <source>
        <dbReference type="EMBL" id="AOS46339.1"/>
    </source>
</evidence>
<evidence type="ECO:0000256" key="1">
    <source>
        <dbReference type="ARBA" id="ARBA00004383"/>
    </source>
</evidence>
<dbReference type="InterPro" id="IPR037682">
    <property type="entry name" value="TonB_C"/>
</dbReference>
<keyword evidence="4" id="KW-1003">Cell membrane</keyword>
<keyword evidence="8 10" id="KW-1133">Transmembrane helix</keyword>
<keyword evidence="3" id="KW-0813">Transport</keyword>
<evidence type="ECO:0000256" key="10">
    <source>
        <dbReference type="SAM" id="Phobius"/>
    </source>
</evidence>
<dbReference type="RefSeq" id="WP_069963404.1">
    <property type="nucleotide sequence ID" value="NZ_CP016094.1"/>
</dbReference>
<evidence type="ECO:0000256" key="8">
    <source>
        <dbReference type="ARBA" id="ARBA00022989"/>
    </source>
</evidence>
<keyword evidence="9 10" id="KW-0472">Membrane</keyword>
<feature type="transmembrane region" description="Helical" evidence="10">
    <location>
        <begin position="6"/>
        <end position="23"/>
    </location>
</feature>
<dbReference type="GO" id="GO:0015031">
    <property type="term" value="P:protein transport"/>
    <property type="evidence" value="ECO:0007669"/>
    <property type="project" value="UniProtKB-KW"/>
</dbReference>
<dbReference type="PROSITE" id="PS52015">
    <property type="entry name" value="TONB_CTD"/>
    <property type="match status" value="1"/>
</dbReference>
<comment type="subcellular location">
    <subcellularLocation>
        <location evidence="1">Cell inner membrane</location>
        <topology evidence="1">Single-pass membrane protein</topology>
        <orientation evidence="1">Periplasmic side</orientation>
    </subcellularLocation>
</comment>
<dbReference type="Pfam" id="PF03544">
    <property type="entry name" value="TonB_C"/>
    <property type="match status" value="1"/>
</dbReference>
<dbReference type="GO" id="GO:0005886">
    <property type="term" value="C:plasma membrane"/>
    <property type="evidence" value="ECO:0007669"/>
    <property type="project" value="UniProtKB-SubCell"/>
</dbReference>
<evidence type="ECO:0000259" key="11">
    <source>
        <dbReference type="PROSITE" id="PS52015"/>
    </source>
</evidence>
<evidence type="ECO:0000256" key="5">
    <source>
        <dbReference type="ARBA" id="ARBA00022519"/>
    </source>
</evidence>
<dbReference type="AlphaFoldDB" id="A0A1D8AZM4"/>
<proteinExistence type="inferred from homology"/>
<dbReference type="STRING" id="1838286.Verru16b_03443"/>
<dbReference type="OrthoDB" id="192927at2"/>
<dbReference type="Gene3D" id="3.30.1150.10">
    <property type="match status" value="1"/>
</dbReference>
<evidence type="ECO:0000256" key="6">
    <source>
        <dbReference type="ARBA" id="ARBA00022692"/>
    </source>
</evidence>
<dbReference type="GO" id="GO:0055085">
    <property type="term" value="P:transmembrane transport"/>
    <property type="evidence" value="ECO:0007669"/>
    <property type="project" value="InterPro"/>
</dbReference>
<dbReference type="EMBL" id="CP016094">
    <property type="protein sequence ID" value="AOS46339.1"/>
    <property type="molecule type" value="Genomic_DNA"/>
</dbReference>
<evidence type="ECO:0000256" key="2">
    <source>
        <dbReference type="ARBA" id="ARBA00006555"/>
    </source>
</evidence>
<protein>
    <submittedName>
        <fullName evidence="12">Gram-negative bacterial tonB protein</fullName>
    </submittedName>
</protein>
<dbReference type="InterPro" id="IPR006260">
    <property type="entry name" value="TonB/TolA_C"/>
</dbReference>
<dbReference type="InterPro" id="IPR051045">
    <property type="entry name" value="TonB-dependent_transducer"/>
</dbReference>
<evidence type="ECO:0000256" key="3">
    <source>
        <dbReference type="ARBA" id="ARBA00022448"/>
    </source>
</evidence>
<sequence>MNRDLIIGIIVSLAMHGIILGAFNRKAAPPPPPPKEEESLVQFEMPPLDEEVEEKVEELTEDTPVENIMAPPSLVDMPSIVPVDAFTQPIAPPPPPGFQANKGAINIPVTKPGAGFGKGISNLFNIGDLDQQPVARVRQAPTYPYDMRRAGINGTVVIEFIINTEGDVIQTNVVRSSHREFEMPAIQAVTKWKFKPGRKGGRVVNVRASQLLEFNATE</sequence>
<name>A0A1D8AZM4_9BACT</name>
<organism evidence="12 13">
    <name type="scientific">Lacunisphaera limnophila</name>
    <dbReference type="NCBI Taxonomy" id="1838286"/>
    <lineage>
        <taxon>Bacteria</taxon>
        <taxon>Pseudomonadati</taxon>
        <taxon>Verrucomicrobiota</taxon>
        <taxon>Opitutia</taxon>
        <taxon>Opitutales</taxon>
        <taxon>Opitutaceae</taxon>
        <taxon>Lacunisphaera</taxon>
    </lineage>
</organism>